<keyword evidence="3 8" id="KW-0812">Transmembrane</keyword>
<dbReference type="AlphaFoldDB" id="A0A8S2F6J1"/>
<keyword evidence="5" id="KW-0653">Protein transport</keyword>
<comment type="subcellular location">
    <subcellularLocation>
        <location evidence="1">Membrane</location>
        <topology evidence="1">Multi-pass membrane protein</topology>
    </subcellularLocation>
</comment>
<evidence type="ECO:0000256" key="2">
    <source>
        <dbReference type="ARBA" id="ARBA00022448"/>
    </source>
</evidence>
<feature type="transmembrane region" description="Helical" evidence="8">
    <location>
        <begin position="84"/>
        <end position="101"/>
    </location>
</feature>
<dbReference type="Pfam" id="PF03169">
    <property type="entry name" value="OPT"/>
    <property type="match status" value="1"/>
</dbReference>
<dbReference type="GO" id="GO:0015031">
    <property type="term" value="P:protein transport"/>
    <property type="evidence" value="ECO:0007669"/>
    <property type="project" value="UniProtKB-KW"/>
</dbReference>
<evidence type="ECO:0000313" key="11">
    <source>
        <dbReference type="Proteomes" id="UP000677228"/>
    </source>
</evidence>
<protein>
    <submittedName>
        <fullName evidence="9">Uncharacterized protein</fullName>
    </submittedName>
</protein>
<dbReference type="InterPro" id="IPR004648">
    <property type="entry name" value="Oligpept_transpt"/>
</dbReference>
<feature type="transmembrane region" description="Helical" evidence="8">
    <location>
        <begin position="158"/>
        <end position="177"/>
    </location>
</feature>
<evidence type="ECO:0000313" key="10">
    <source>
        <dbReference type="EMBL" id="CAF4174754.1"/>
    </source>
</evidence>
<organism evidence="9 11">
    <name type="scientific">Didymodactylos carnosus</name>
    <dbReference type="NCBI Taxonomy" id="1234261"/>
    <lineage>
        <taxon>Eukaryota</taxon>
        <taxon>Metazoa</taxon>
        <taxon>Spiralia</taxon>
        <taxon>Gnathifera</taxon>
        <taxon>Rotifera</taxon>
        <taxon>Eurotatoria</taxon>
        <taxon>Bdelloidea</taxon>
        <taxon>Philodinida</taxon>
        <taxon>Philodinidae</taxon>
        <taxon>Didymodactylos</taxon>
    </lineage>
</organism>
<evidence type="ECO:0000256" key="8">
    <source>
        <dbReference type="SAM" id="Phobius"/>
    </source>
</evidence>
<dbReference type="GO" id="GO:0035673">
    <property type="term" value="F:oligopeptide transmembrane transporter activity"/>
    <property type="evidence" value="ECO:0007669"/>
    <property type="project" value="InterPro"/>
</dbReference>
<evidence type="ECO:0000256" key="3">
    <source>
        <dbReference type="ARBA" id="ARBA00022692"/>
    </source>
</evidence>
<evidence type="ECO:0000256" key="7">
    <source>
        <dbReference type="ARBA" id="ARBA00023136"/>
    </source>
</evidence>
<keyword evidence="6 8" id="KW-1133">Transmembrane helix</keyword>
<comment type="caution">
    <text evidence="9">The sequence shown here is derived from an EMBL/GenBank/DDBJ whole genome shotgun (WGS) entry which is preliminary data.</text>
</comment>
<keyword evidence="4" id="KW-0571">Peptide transport</keyword>
<feature type="transmembrane region" description="Helical" evidence="8">
    <location>
        <begin position="55"/>
        <end position="72"/>
    </location>
</feature>
<name>A0A8S2F6J1_9BILA</name>
<sequence length="190" mass="21658">MPTRSQMHEMNERSGETVDAHNIYIDAEQSSFEEVANIIPNTDDREMLCLTFRSWLIGLVFTCGFTVMNQYYYYASDAISFDPIFVLLLSYPFGISLAYILPKKTIKIWNWHFSLNPGKFTIKEHVLVYSMASSSFLTLPYALAVFDTKRVFTKETVNFAIGTIFIISTQLMGLGIAGKEIFFSYIKTAG</sequence>
<dbReference type="InterPro" id="IPR004813">
    <property type="entry name" value="OPT"/>
</dbReference>
<reference evidence="9" key="1">
    <citation type="submission" date="2021-02" db="EMBL/GenBank/DDBJ databases">
        <authorList>
            <person name="Nowell W R."/>
        </authorList>
    </citation>
    <scope>NUCLEOTIDE SEQUENCE</scope>
</reference>
<evidence type="ECO:0000256" key="5">
    <source>
        <dbReference type="ARBA" id="ARBA00022927"/>
    </source>
</evidence>
<dbReference type="GO" id="GO:0016020">
    <property type="term" value="C:membrane"/>
    <property type="evidence" value="ECO:0007669"/>
    <property type="project" value="UniProtKB-SubCell"/>
</dbReference>
<dbReference type="Proteomes" id="UP000677228">
    <property type="component" value="Unassembled WGS sequence"/>
</dbReference>
<accession>A0A8S2F6J1</accession>
<evidence type="ECO:0000313" key="9">
    <source>
        <dbReference type="EMBL" id="CAF1365211.1"/>
    </source>
</evidence>
<evidence type="ECO:0000256" key="6">
    <source>
        <dbReference type="ARBA" id="ARBA00022989"/>
    </source>
</evidence>
<feature type="transmembrane region" description="Helical" evidence="8">
    <location>
        <begin position="126"/>
        <end position="146"/>
    </location>
</feature>
<dbReference type="EMBL" id="CAJNOK010023616">
    <property type="protein sequence ID" value="CAF1365211.1"/>
    <property type="molecule type" value="Genomic_DNA"/>
</dbReference>
<evidence type="ECO:0000256" key="4">
    <source>
        <dbReference type="ARBA" id="ARBA00022856"/>
    </source>
</evidence>
<dbReference type="EMBL" id="CAJOBA010045273">
    <property type="protein sequence ID" value="CAF4174754.1"/>
    <property type="molecule type" value="Genomic_DNA"/>
</dbReference>
<gene>
    <name evidence="9" type="ORF">OVA965_LOCUS31420</name>
    <name evidence="10" type="ORF">TMI583_LOCUS32247</name>
</gene>
<keyword evidence="7 8" id="KW-0472">Membrane</keyword>
<proteinExistence type="predicted"/>
<dbReference type="Proteomes" id="UP000682733">
    <property type="component" value="Unassembled WGS sequence"/>
</dbReference>
<evidence type="ECO:0000256" key="1">
    <source>
        <dbReference type="ARBA" id="ARBA00004141"/>
    </source>
</evidence>
<dbReference type="PANTHER" id="PTHR22601">
    <property type="entry name" value="ISP4 LIKE PROTEIN"/>
    <property type="match status" value="1"/>
</dbReference>
<keyword evidence="2" id="KW-0813">Transport</keyword>